<reference evidence="2" key="2">
    <citation type="journal article" date="2018" name="Nat. Commun.">
        <title>Extreme sensitivity to ultraviolet light in the fungal pathogen causing white-nose syndrome of bats.</title>
        <authorList>
            <person name="Palmer J.M."/>
            <person name="Drees K.P."/>
            <person name="Foster J.T."/>
            <person name="Lindner D.L."/>
        </authorList>
    </citation>
    <scope>NUCLEOTIDE SEQUENCE [LARGE SCALE GENOMIC DNA]</scope>
    <source>
        <strain evidence="2">UAMH 10579</strain>
    </source>
</reference>
<accession>A0A1B8GUN2</accession>
<gene>
    <name evidence="1" type="ORF">VE01_02773</name>
</gene>
<evidence type="ECO:0000313" key="1">
    <source>
        <dbReference type="EMBL" id="OBT99552.1"/>
    </source>
</evidence>
<name>A0A1B8GUN2_9PEZI</name>
<organism evidence="1 2">
    <name type="scientific">Pseudogymnoascus verrucosus</name>
    <dbReference type="NCBI Taxonomy" id="342668"/>
    <lineage>
        <taxon>Eukaryota</taxon>
        <taxon>Fungi</taxon>
        <taxon>Dikarya</taxon>
        <taxon>Ascomycota</taxon>
        <taxon>Pezizomycotina</taxon>
        <taxon>Leotiomycetes</taxon>
        <taxon>Thelebolales</taxon>
        <taxon>Thelebolaceae</taxon>
        <taxon>Pseudogymnoascus</taxon>
    </lineage>
</organism>
<protein>
    <submittedName>
        <fullName evidence="1">Uncharacterized protein</fullName>
    </submittedName>
</protein>
<proteinExistence type="predicted"/>
<dbReference type="EMBL" id="KV460212">
    <property type="protein sequence ID" value="OBT99552.1"/>
    <property type="molecule type" value="Genomic_DNA"/>
</dbReference>
<reference evidence="1 2" key="1">
    <citation type="submission" date="2016-03" db="EMBL/GenBank/DDBJ databases">
        <title>Comparative genomics of Pseudogymnoascus destructans, the fungus causing white-nose syndrome of bats.</title>
        <authorList>
            <person name="Palmer J.M."/>
            <person name="Drees K.P."/>
            <person name="Foster J.T."/>
            <person name="Lindner D.L."/>
        </authorList>
    </citation>
    <scope>NUCLEOTIDE SEQUENCE [LARGE SCALE GENOMIC DNA]</scope>
    <source>
        <strain evidence="1 2">UAMH 10579</strain>
    </source>
</reference>
<dbReference type="OrthoDB" id="3440338at2759"/>
<keyword evidence="2" id="KW-1185">Reference proteome</keyword>
<dbReference type="AlphaFoldDB" id="A0A1B8GUN2"/>
<dbReference type="RefSeq" id="XP_018133285.1">
    <property type="nucleotide sequence ID" value="XM_018272277.1"/>
</dbReference>
<evidence type="ECO:0000313" key="2">
    <source>
        <dbReference type="Proteomes" id="UP000091956"/>
    </source>
</evidence>
<sequence>MTLFDVSVMHLFIDRYSIQGSPVVRIISPHAVDMAECLISRRLGPGREQPQNPLGAYRPEWQRVLGDDRGKSLDCRHYSERAIVEQRIKDSCEEMADKIEEHVAVLDSNLAAQRRYHRLFKHLRQLASDEDDARE</sequence>
<dbReference type="GeneID" id="28836159"/>
<dbReference type="Proteomes" id="UP000091956">
    <property type="component" value="Unassembled WGS sequence"/>
</dbReference>